<dbReference type="RefSeq" id="WP_154072046.1">
    <property type="nucleotide sequence ID" value="NZ_LT670817.1"/>
</dbReference>
<gene>
    <name evidence="3" type="ORF">SAMN05443248_1235</name>
    <name evidence="4" type="ORF">SAMN05443248_4322</name>
</gene>
<evidence type="ECO:0000313" key="3">
    <source>
        <dbReference type="EMBL" id="SHG34848.1"/>
    </source>
</evidence>
<dbReference type="EMBL" id="LT670817">
    <property type="protein sequence ID" value="SHG34848.1"/>
    <property type="molecule type" value="Genomic_DNA"/>
</dbReference>
<dbReference type="OrthoDB" id="8256606at2"/>
<feature type="signal peptide" evidence="2">
    <location>
        <begin position="1"/>
        <end position="33"/>
    </location>
</feature>
<feature type="chain" id="PRO_5015066863" evidence="2">
    <location>
        <begin position="34"/>
        <end position="127"/>
    </location>
</feature>
<organism evidence="3 5">
    <name type="scientific">Bradyrhizobium erythrophlei</name>
    <dbReference type="NCBI Taxonomy" id="1437360"/>
    <lineage>
        <taxon>Bacteria</taxon>
        <taxon>Pseudomonadati</taxon>
        <taxon>Pseudomonadota</taxon>
        <taxon>Alphaproteobacteria</taxon>
        <taxon>Hyphomicrobiales</taxon>
        <taxon>Nitrobacteraceae</taxon>
        <taxon>Bradyrhizobium</taxon>
    </lineage>
</organism>
<accession>A0A1M5J2L8</accession>
<evidence type="ECO:0000256" key="2">
    <source>
        <dbReference type="SAM" id="SignalP"/>
    </source>
</evidence>
<reference evidence="3 5" key="1">
    <citation type="submission" date="2016-11" db="EMBL/GenBank/DDBJ databases">
        <authorList>
            <person name="Jaros S."/>
            <person name="Januszkiewicz K."/>
            <person name="Wedrychowicz H."/>
        </authorList>
    </citation>
    <scope>NUCLEOTIDE SEQUENCE [LARGE SCALE GENOMIC DNA]</scope>
    <source>
        <strain evidence="3 5">GAS138</strain>
    </source>
</reference>
<evidence type="ECO:0000313" key="5">
    <source>
        <dbReference type="Proteomes" id="UP000189796"/>
    </source>
</evidence>
<dbReference type="EMBL" id="LT670817">
    <property type="protein sequence ID" value="SHH28548.1"/>
    <property type="molecule type" value="Genomic_DNA"/>
</dbReference>
<sequence>MPKRSSIGKRRSKALPALGFAGMSLSMASGACASTSEASANTSPPSQKHEIFHGEEEISDVSLATFYVFDKENAGPSPLFQKLRLAAGCGAGCGCSFGCAYWPQPPQPPKATQPTQHRKKKPPHRTN</sequence>
<name>A0A1M5J2L8_9BRAD</name>
<proteinExistence type="predicted"/>
<dbReference type="PROSITE" id="PS51257">
    <property type="entry name" value="PROKAR_LIPOPROTEIN"/>
    <property type="match status" value="1"/>
</dbReference>
<keyword evidence="2" id="KW-0732">Signal</keyword>
<dbReference type="AlphaFoldDB" id="A0A1M5J2L8"/>
<evidence type="ECO:0000256" key="1">
    <source>
        <dbReference type="SAM" id="MobiDB-lite"/>
    </source>
</evidence>
<dbReference type="Proteomes" id="UP000189796">
    <property type="component" value="Chromosome I"/>
</dbReference>
<feature type="compositionally biased region" description="Basic residues" evidence="1">
    <location>
        <begin position="116"/>
        <end position="127"/>
    </location>
</feature>
<feature type="region of interest" description="Disordered" evidence="1">
    <location>
        <begin position="106"/>
        <end position="127"/>
    </location>
</feature>
<protein>
    <submittedName>
        <fullName evidence="3">Uncharacterized protein</fullName>
    </submittedName>
</protein>
<evidence type="ECO:0000313" key="4">
    <source>
        <dbReference type="EMBL" id="SHH28548.1"/>
    </source>
</evidence>